<dbReference type="SUPFAM" id="SSF53756">
    <property type="entry name" value="UDP-Glycosyltransferase/glycogen phosphorylase"/>
    <property type="match status" value="1"/>
</dbReference>
<dbReference type="EMBL" id="SJPS01000005">
    <property type="protein sequence ID" value="TWU24677.1"/>
    <property type="molecule type" value="Genomic_DNA"/>
</dbReference>
<dbReference type="Gene3D" id="3.40.50.2000">
    <property type="entry name" value="Glycogen Phosphorylase B"/>
    <property type="match status" value="1"/>
</dbReference>
<dbReference type="PANTHER" id="PTHR12526">
    <property type="entry name" value="GLYCOSYLTRANSFERASE"/>
    <property type="match status" value="1"/>
</dbReference>
<evidence type="ECO:0000313" key="2">
    <source>
        <dbReference type="Proteomes" id="UP000318437"/>
    </source>
</evidence>
<name>A0A5C6CM89_9BACT</name>
<dbReference type="AlphaFoldDB" id="A0A5C6CM89"/>
<evidence type="ECO:0008006" key="3">
    <source>
        <dbReference type="Google" id="ProtNLM"/>
    </source>
</evidence>
<protein>
    <recommendedName>
        <fullName evidence="3">Glycosyltransferase subfamily 4-like N-terminal domain-containing protein</fullName>
    </recommendedName>
</protein>
<organism evidence="1 2">
    <name type="scientific">Bythopirellula polymerisocia</name>
    <dbReference type="NCBI Taxonomy" id="2528003"/>
    <lineage>
        <taxon>Bacteria</taxon>
        <taxon>Pseudomonadati</taxon>
        <taxon>Planctomycetota</taxon>
        <taxon>Planctomycetia</taxon>
        <taxon>Pirellulales</taxon>
        <taxon>Lacipirellulaceae</taxon>
        <taxon>Bythopirellula</taxon>
    </lineage>
</organism>
<proteinExistence type="predicted"/>
<keyword evidence="2" id="KW-1185">Reference proteome</keyword>
<comment type="caution">
    <text evidence="1">The sequence shown here is derived from an EMBL/GenBank/DDBJ whole genome shotgun (WGS) entry which is preliminary data.</text>
</comment>
<dbReference type="Proteomes" id="UP000318437">
    <property type="component" value="Unassembled WGS sequence"/>
</dbReference>
<evidence type="ECO:0000313" key="1">
    <source>
        <dbReference type="EMBL" id="TWU24677.1"/>
    </source>
</evidence>
<dbReference type="RefSeq" id="WP_146451900.1">
    <property type="nucleotide sequence ID" value="NZ_SJPS01000005.1"/>
</dbReference>
<dbReference type="OrthoDB" id="1100717at2"/>
<accession>A0A5C6CM89</accession>
<gene>
    <name evidence="1" type="ORF">Pla144_35630</name>
</gene>
<reference evidence="1 2" key="1">
    <citation type="submission" date="2019-02" db="EMBL/GenBank/DDBJ databases">
        <title>Deep-cultivation of Planctomycetes and their phenomic and genomic characterization uncovers novel biology.</title>
        <authorList>
            <person name="Wiegand S."/>
            <person name="Jogler M."/>
            <person name="Boedeker C."/>
            <person name="Pinto D."/>
            <person name="Vollmers J."/>
            <person name="Rivas-Marin E."/>
            <person name="Kohn T."/>
            <person name="Peeters S.H."/>
            <person name="Heuer A."/>
            <person name="Rast P."/>
            <person name="Oberbeckmann S."/>
            <person name="Bunk B."/>
            <person name="Jeske O."/>
            <person name="Meyerdierks A."/>
            <person name="Storesund J.E."/>
            <person name="Kallscheuer N."/>
            <person name="Luecker S."/>
            <person name="Lage O.M."/>
            <person name="Pohl T."/>
            <person name="Merkel B.J."/>
            <person name="Hornburger P."/>
            <person name="Mueller R.-W."/>
            <person name="Bruemmer F."/>
            <person name="Labrenz M."/>
            <person name="Spormann A.M."/>
            <person name="Op Den Camp H."/>
            <person name="Overmann J."/>
            <person name="Amann R."/>
            <person name="Jetten M.S.M."/>
            <person name="Mascher T."/>
            <person name="Medema M.H."/>
            <person name="Devos D.P."/>
            <person name="Kaster A.-K."/>
            <person name="Ovreas L."/>
            <person name="Rohde M."/>
            <person name="Galperin M.Y."/>
            <person name="Jogler C."/>
        </authorList>
    </citation>
    <scope>NUCLEOTIDE SEQUENCE [LARGE SCALE GENOMIC DNA]</scope>
    <source>
        <strain evidence="1 2">Pla144</strain>
    </source>
</reference>
<dbReference type="Pfam" id="PF13692">
    <property type="entry name" value="Glyco_trans_1_4"/>
    <property type="match status" value="1"/>
</dbReference>
<sequence length="468" mass="53481">MKKKLFPKVAIVSCNPMRADISNGLLMRSLFSSWPKDRLTQIYFPVGASYPPEFDVCVDYRRISSFGTVERLQENLATIEEKKSSLHEQEVSKSRTRHKLLVALKQQKQLFQWSKCLQEIWYGHSWIGRTLRQQLKDCKPDIVYALIGNYSLAKNTLLACRHLRIPLFMHVTDDYVSSLYRSMPFGKTIAAASESWFSQCIDYSCGRAGISPSMAEEYEAKYLKPWDTFTTGTSPDSYDPSPRPSDGIVRFIYAGNLGLERWRQLRALAAALNELAAQSSRQLSLDIYSSAEQINAYRKDLEVSPIVKLRGWCPSEELPRVFQDADVLVHVESFDEDVTALTRLSLSTKLYQYMMAGRCLLGFGPEHLASMKLIQQTTAGVVVSTNQVTSIAEAIRENCLEDKIRLKCGLHGRAWAKRWGDIHQERERFRQALVNALKIDRSLEIKQSTLRMTPFNKDHSIAWRSRAS</sequence>